<protein>
    <submittedName>
        <fullName evidence="1">Uncharacterized protein</fullName>
    </submittedName>
</protein>
<gene>
    <name evidence="1" type="ORF">JFY71_01460</name>
</gene>
<dbReference type="Proteomes" id="UP000595814">
    <property type="component" value="Chromosome"/>
</dbReference>
<sequence length="212" mass="24492">MNNSARFFKTKRREYLWDFSSFLLVLLILFALSKINIVRDSIRIKSTFLEWDEIIKSLVNIFTVIYAIDFAINIDLQILTGQTRRTIFTNNIKIMVLLGIVYSLFITLLGVLGVNIKVTGMLFTQIGKSEFYKYFIDYFLQFLLIYSLAGFISYSFKKNYILGGVIVGVLVVYVWGFYNFIPETETLVNNLIFSLPLLLIGTLGSKVIIDNY</sequence>
<organism evidence="1 2">
    <name type="scientific">Miniphocaeibacter halophilus</name>
    <dbReference type="NCBI Taxonomy" id="2931922"/>
    <lineage>
        <taxon>Bacteria</taxon>
        <taxon>Bacillati</taxon>
        <taxon>Bacillota</taxon>
        <taxon>Tissierellia</taxon>
        <taxon>Tissierellales</taxon>
        <taxon>Peptoniphilaceae</taxon>
        <taxon>Miniphocaeibacter</taxon>
    </lineage>
</organism>
<evidence type="ECO:0000313" key="2">
    <source>
        <dbReference type="Proteomes" id="UP000595814"/>
    </source>
</evidence>
<reference evidence="1 2" key="1">
    <citation type="journal article" date="2022" name="Int. J. Syst. Evol. Microbiol.">
        <title>Miniphocaeibacter halophilus sp. nov., an ammonium-tolerant acetate-producing bacterium isolated from a biogas system.</title>
        <authorList>
            <person name="Schnurer A."/>
            <person name="Singh A."/>
            <person name="Bi S."/>
            <person name="Qiao W."/>
            <person name="Westerholm M."/>
        </authorList>
    </citation>
    <scope>NUCLEOTIDE SEQUENCE [LARGE SCALE GENOMIC DNA]</scope>
    <source>
        <strain evidence="1 2">AMB_01</strain>
    </source>
</reference>
<evidence type="ECO:0000313" key="1">
    <source>
        <dbReference type="EMBL" id="QQK08233.1"/>
    </source>
</evidence>
<accession>A0AC61MSE1</accession>
<keyword evidence="2" id="KW-1185">Reference proteome</keyword>
<proteinExistence type="predicted"/>
<name>A0AC61MSE1_9FIRM</name>
<dbReference type="EMBL" id="CP066744">
    <property type="protein sequence ID" value="QQK08233.1"/>
    <property type="molecule type" value="Genomic_DNA"/>
</dbReference>